<accession>A0A845PW85</accession>
<evidence type="ECO:0000313" key="3">
    <source>
        <dbReference type="Proteomes" id="UP000553459"/>
    </source>
</evidence>
<reference evidence="2 3" key="1">
    <citation type="submission" date="2019-11" db="EMBL/GenBank/DDBJ databases">
        <title>Characterization of Elizabethkingia argenteiflava sp. nov., isolated from inner surface of Soybean Pods.</title>
        <authorList>
            <person name="Mo S."/>
        </authorList>
    </citation>
    <scope>NUCLEOTIDE SEQUENCE [LARGE SCALE GENOMIC DNA]</scope>
    <source>
        <strain evidence="2 3">YB22</strain>
    </source>
</reference>
<keyword evidence="1" id="KW-1133">Transmembrane helix</keyword>
<protein>
    <submittedName>
        <fullName evidence="2">Uncharacterized protein</fullName>
    </submittedName>
</protein>
<proteinExistence type="predicted"/>
<feature type="transmembrane region" description="Helical" evidence="1">
    <location>
        <begin position="56"/>
        <end position="76"/>
    </location>
</feature>
<evidence type="ECO:0000313" key="2">
    <source>
        <dbReference type="EMBL" id="NAW50578.1"/>
    </source>
</evidence>
<dbReference type="Proteomes" id="UP000553459">
    <property type="component" value="Unassembled WGS sequence"/>
</dbReference>
<evidence type="ECO:0000256" key="1">
    <source>
        <dbReference type="SAM" id="Phobius"/>
    </source>
</evidence>
<dbReference type="AlphaFoldDB" id="A0A845PW85"/>
<keyword evidence="1" id="KW-0472">Membrane</keyword>
<feature type="transmembrane region" description="Helical" evidence="1">
    <location>
        <begin position="32"/>
        <end position="50"/>
    </location>
</feature>
<comment type="caution">
    <text evidence="2">The sequence shown here is derived from an EMBL/GenBank/DDBJ whole genome shotgun (WGS) entry which is preliminary data.</text>
</comment>
<organism evidence="2 3">
    <name type="scientific">Elizabethkingia argenteiflava</name>
    <dbReference type="NCBI Taxonomy" id="2681556"/>
    <lineage>
        <taxon>Bacteria</taxon>
        <taxon>Pseudomonadati</taxon>
        <taxon>Bacteroidota</taxon>
        <taxon>Flavobacteriia</taxon>
        <taxon>Flavobacteriales</taxon>
        <taxon>Weeksellaceae</taxon>
        <taxon>Elizabethkingia</taxon>
    </lineage>
</organism>
<gene>
    <name evidence="2" type="ORF">GNY06_03985</name>
</gene>
<name>A0A845PW85_9FLAO</name>
<dbReference type="EMBL" id="JAAABJ010000361">
    <property type="protein sequence ID" value="NAW50578.1"/>
    <property type="molecule type" value="Genomic_DNA"/>
</dbReference>
<keyword evidence="3" id="KW-1185">Reference proteome</keyword>
<sequence>MIIGGLLPFINNLIPRTVISQFFIPRFSDIETLIWSISITLSPLVLLFASQMKAHWVTYIVPIYTYTYQLLTFICFAKGSKLSASSYFIYYAIGISIILFVIFKVLSLYIQTIFLKDDAKDELLNQMFNSHSDDDEKIG</sequence>
<feature type="transmembrane region" description="Helical" evidence="1">
    <location>
        <begin position="88"/>
        <end position="110"/>
    </location>
</feature>
<keyword evidence="1" id="KW-0812">Transmembrane</keyword>